<dbReference type="SFLD" id="SFLDS00003">
    <property type="entry name" value="Haloacid_Dehalogenase"/>
    <property type="match status" value="1"/>
</dbReference>
<dbReference type="GO" id="GO:0012505">
    <property type="term" value="C:endomembrane system"/>
    <property type="evidence" value="ECO:0007669"/>
    <property type="project" value="UniProtKB-SubCell"/>
</dbReference>
<dbReference type="SUPFAM" id="SSF81665">
    <property type="entry name" value="Calcium ATPase, transmembrane domain M"/>
    <property type="match status" value="1"/>
</dbReference>
<proteinExistence type="inferred from homology"/>
<dbReference type="Gene3D" id="1.20.1110.10">
    <property type="entry name" value="Calcium-transporting ATPase, transmembrane domain"/>
    <property type="match status" value="1"/>
</dbReference>
<feature type="transmembrane region" description="Helical" evidence="12">
    <location>
        <begin position="705"/>
        <end position="725"/>
    </location>
</feature>
<dbReference type="InterPro" id="IPR059000">
    <property type="entry name" value="ATPase_P-type_domA"/>
</dbReference>
<dbReference type="PANTHER" id="PTHR43294:SF20">
    <property type="entry name" value="P-TYPE ATPASE"/>
    <property type="match status" value="1"/>
</dbReference>
<dbReference type="InterPro" id="IPR050510">
    <property type="entry name" value="Cation_transp_ATPase_P-type"/>
</dbReference>
<dbReference type="PRINTS" id="PR00119">
    <property type="entry name" value="CATATPASE"/>
</dbReference>
<dbReference type="SUPFAM" id="SSF81660">
    <property type="entry name" value="Metal cation-transporting ATPase, ATP-binding domain N"/>
    <property type="match status" value="1"/>
</dbReference>
<dbReference type="InterPro" id="IPR036412">
    <property type="entry name" value="HAD-like_sf"/>
</dbReference>
<keyword evidence="5" id="KW-0547">Nucleotide-binding</keyword>
<dbReference type="GO" id="GO:1990573">
    <property type="term" value="P:potassium ion import across plasma membrane"/>
    <property type="evidence" value="ECO:0007669"/>
    <property type="project" value="TreeGrafter"/>
</dbReference>
<dbReference type="GO" id="GO:0005886">
    <property type="term" value="C:plasma membrane"/>
    <property type="evidence" value="ECO:0007669"/>
    <property type="project" value="TreeGrafter"/>
</dbReference>
<dbReference type="Pfam" id="PF00122">
    <property type="entry name" value="E1-E2_ATPase"/>
    <property type="match status" value="1"/>
</dbReference>
<dbReference type="InterPro" id="IPR018303">
    <property type="entry name" value="ATPase_P-typ_P_site"/>
</dbReference>
<feature type="domain" description="Cation-transporting P-type ATPase N-terminal" evidence="13">
    <location>
        <begin position="27"/>
        <end position="100"/>
    </location>
</feature>
<evidence type="ECO:0000313" key="15">
    <source>
        <dbReference type="Proteomes" id="UP000198374"/>
    </source>
</evidence>
<feature type="transmembrane region" description="Helical" evidence="12">
    <location>
        <begin position="104"/>
        <end position="121"/>
    </location>
</feature>
<dbReference type="GO" id="GO:0016887">
    <property type="term" value="F:ATP hydrolysis activity"/>
    <property type="evidence" value="ECO:0007669"/>
    <property type="project" value="InterPro"/>
</dbReference>
<evidence type="ECO:0000256" key="1">
    <source>
        <dbReference type="ARBA" id="ARBA00004127"/>
    </source>
</evidence>
<protein>
    <submittedName>
        <fullName evidence="14">Cation-transporting ATPase</fullName>
    </submittedName>
</protein>
<dbReference type="Pfam" id="PF00689">
    <property type="entry name" value="Cation_ATPase_C"/>
    <property type="match status" value="1"/>
</dbReference>
<dbReference type="InterPro" id="IPR001757">
    <property type="entry name" value="P_typ_ATPase"/>
</dbReference>
<dbReference type="InterPro" id="IPR023298">
    <property type="entry name" value="ATPase_P-typ_TM_dom_sf"/>
</dbReference>
<dbReference type="FunFam" id="2.70.150.10:FF:000160">
    <property type="entry name" value="Sarcoplasmic/endoplasmic reticulum calcium ATPase 1"/>
    <property type="match status" value="1"/>
</dbReference>
<dbReference type="SFLD" id="SFLDF00027">
    <property type="entry name" value="p-type_atpase"/>
    <property type="match status" value="1"/>
</dbReference>
<dbReference type="InterPro" id="IPR044492">
    <property type="entry name" value="P_typ_ATPase_HD_dom"/>
</dbReference>
<dbReference type="PANTHER" id="PTHR43294">
    <property type="entry name" value="SODIUM/POTASSIUM-TRANSPORTING ATPASE SUBUNIT ALPHA"/>
    <property type="match status" value="1"/>
</dbReference>
<dbReference type="Gene3D" id="3.40.50.1000">
    <property type="entry name" value="HAD superfamily/HAD-like"/>
    <property type="match status" value="1"/>
</dbReference>
<dbReference type="GO" id="GO:0030007">
    <property type="term" value="P:intracellular potassium ion homeostasis"/>
    <property type="evidence" value="ECO:0007669"/>
    <property type="project" value="TreeGrafter"/>
</dbReference>
<keyword evidence="9 12" id="KW-1133">Transmembrane helix</keyword>
<dbReference type="Proteomes" id="UP000198374">
    <property type="component" value="Unassembled WGS sequence"/>
</dbReference>
<keyword evidence="15" id="KW-1185">Reference proteome</keyword>
<organism evidence="14 15">
    <name type="scientific">Secundilactobacillus mixtipabuli</name>
    <dbReference type="NCBI Taxonomy" id="1435342"/>
    <lineage>
        <taxon>Bacteria</taxon>
        <taxon>Bacillati</taxon>
        <taxon>Bacillota</taxon>
        <taxon>Bacilli</taxon>
        <taxon>Lactobacillales</taxon>
        <taxon>Lactobacillaceae</taxon>
        <taxon>Secundilactobacillus</taxon>
    </lineage>
</organism>
<dbReference type="FunFam" id="3.40.50.1000:FF:000083">
    <property type="entry name" value="Sodium/potassium-transporting ATPase subunit alpha"/>
    <property type="match status" value="1"/>
</dbReference>
<feature type="transmembrane region" description="Helical" evidence="12">
    <location>
        <begin position="777"/>
        <end position="796"/>
    </location>
</feature>
<feature type="compositionally biased region" description="Polar residues" evidence="11">
    <location>
        <begin position="1"/>
        <end position="14"/>
    </location>
</feature>
<dbReference type="GO" id="GO:0005391">
    <property type="term" value="F:P-type sodium:potassium-exchanging transporter activity"/>
    <property type="evidence" value="ECO:0007669"/>
    <property type="project" value="TreeGrafter"/>
</dbReference>
<evidence type="ECO:0000256" key="10">
    <source>
        <dbReference type="ARBA" id="ARBA00023136"/>
    </source>
</evidence>
<keyword evidence="4 12" id="KW-0812">Transmembrane</keyword>
<gene>
    <name evidence="14" type="primary">mgtA_1</name>
    <name evidence="14" type="ORF">IWT30_00601</name>
</gene>
<dbReference type="PRINTS" id="PR00120">
    <property type="entry name" value="HATPASE"/>
</dbReference>
<keyword evidence="3" id="KW-0597">Phosphoprotein</keyword>
<dbReference type="InterPro" id="IPR006068">
    <property type="entry name" value="ATPase_P-typ_cation-transptr_C"/>
</dbReference>
<feature type="transmembrane region" description="Helical" evidence="12">
    <location>
        <begin position="80"/>
        <end position="98"/>
    </location>
</feature>
<dbReference type="InterPro" id="IPR008250">
    <property type="entry name" value="ATPase_P-typ_transduc_dom_A_sf"/>
</dbReference>
<evidence type="ECO:0000256" key="2">
    <source>
        <dbReference type="ARBA" id="ARBA00005675"/>
    </source>
</evidence>
<dbReference type="RefSeq" id="WP_089108463.1">
    <property type="nucleotide sequence ID" value="NZ_BCMF01000003.1"/>
</dbReference>
<feature type="transmembrane region" description="Helical" evidence="12">
    <location>
        <begin position="845"/>
        <end position="864"/>
    </location>
</feature>
<sequence length="913" mass="99491">MATQSDNNQTTTTATDEKQDAGPNQQQIWRQSTSELEQKWQTNCEDGLSTVEAKKRFAEHGPNELEAKKESNLLRFIKQFNNSIIYILLAAAIITFTLHRYSDSIVIGLVIIANAFIGYFQEISADNALAKIKDLLVSESFVIRDGQKITLPSRELVPGDIVRLEAGDSVPADLRLVEADNLNIQESVLTGETDSVEKIEEAIDATDLPLAERQNQAFASTAVTSGSGLGVVIATGASTEIGKIQQDVAEVKAKSTPLMQNLNRLGFGLSVAIVIAAILLFLLGAVIHVYSLPTLLIAVITMVVGSMPEGLPASTSVVLAMGTRQLTKQNAIVKTLPAVETLGAVDIVNTDKTGTLTKNEMTVTDILTPEHQYQVSGVGYDSEGQIENTAGKTVDWQHNEHLNWLVQIAGQTSDAVFNEEDGQWVLTGEPTDGALTALFHKLNHADPVVNEIDSLPFDSAFRYSARLVDHNGKRVLMVKGAPQTLAKLIQKHGGEVNAGVMAEQMSQLTRQGKRVVALGYQVISQEISEIDPDMIGQGLALVGLVGIIDPPRPEVADAIKKLRYAGIQVKMITGDDPETAAAIAKQLNLADSPRAITGPELNQLLDDELADVIDNYTVFARTTPADKLRIVRAQQAIGHVVSMTGDGVNDAPALKQADIGVAMGIKGTDVAKGAADMVLADDDFTTILAAVKEGRHVFDNIRKTIRFLLPTSFAEGLIVVLSIALDQSLPLYPTQLLWINMVSALTIQFAFIFEPVESGIMFRGPRDVKAGILSKMDVVEVVYVSLLIAGLGIFAYDLLVGNGITALMGSTMTLNIVIFGKIFYLFNLRNNHPIVSKYFFQNKMAFYIIGLLILLQLAIIYLPFMQGVFHTTAINFQYGWGIPMIMGFIVLVITEMVKLFRLHWDHLHKNRIR</sequence>
<evidence type="ECO:0000256" key="11">
    <source>
        <dbReference type="SAM" id="MobiDB-lite"/>
    </source>
</evidence>
<dbReference type="GO" id="GO:0006883">
    <property type="term" value="P:intracellular sodium ion homeostasis"/>
    <property type="evidence" value="ECO:0007669"/>
    <property type="project" value="TreeGrafter"/>
</dbReference>
<dbReference type="Pfam" id="PF00702">
    <property type="entry name" value="Hydrolase"/>
    <property type="match status" value="1"/>
</dbReference>
<dbReference type="SUPFAM" id="SSF81653">
    <property type="entry name" value="Calcium ATPase, transduction domain A"/>
    <property type="match status" value="1"/>
</dbReference>
<dbReference type="OrthoDB" id="9760364at2"/>
<comment type="similarity">
    <text evidence="2">Belongs to the cation transport ATPase (P-type) (TC 3.A.3) family. Type IIA subfamily.</text>
</comment>
<dbReference type="SUPFAM" id="SSF56784">
    <property type="entry name" value="HAD-like"/>
    <property type="match status" value="1"/>
</dbReference>
<evidence type="ECO:0000259" key="13">
    <source>
        <dbReference type="SMART" id="SM00831"/>
    </source>
</evidence>
<evidence type="ECO:0000256" key="7">
    <source>
        <dbReference type="ARBA" id="ARBA00022842"/>
    </source>
</evidence>
<evidence type="ECO:0000256" key="3">
    <source>
        <dbReference type="ARBA" id="ARBA00022553"/>
    </source>
</evidence>
<keyword evidence="7" id="KW-0460">Magnesium</keyword>
<dbReference type="InterPro" id="IPR023299">
    <property type="entry name" value="ATPase_P-typ_cyto_dom_N"/>
</dbReference>
<feature type="transmembrane region" description="Helical" evidence="12">
    <location>
        <begin position="296"/>
        <end position="320"/>
    </location>
</feature>
<evidence type="ECO:0000313" key="14">
    <source>
        <dbReference type="EMBL" id="GAW98642.1"/>
    </source>
</evidence>
<keyword evidence="8" id="KW-1278">Translocase</keyword>
<dbReference type="InterPro" id="IPR004014">
    <property type="entry name" value="ATPase_P-typ_cation-transptr_N"/>
</dbReference>
<keyword evidence="6" id="KW-0067">ATP-binding</keyword>
<evidence type="ECO:0000256" key="9">
    <source>
        <dbReference type="ARBA" id="ARBA00022989"/>
    </source>
</evidence>
<evidence type="ECO:0000256" key="4">
    <source>
        <dbReference type="ARBA" id="ARBA00022692"/>
    </source>
</evidence>
<dbReference type="NCBIfam" id="TIGR01494">
    <property type="entry name" value="ATPase_P-type"/>
    <property type="match status" value="2"/>
</dbReference>
<evidence type="ECO:0000256" key="12">
    <source>
        <dbReference type="SAM" id="Phobius"/>
    </source>
</evidence>
<feature type="transmembrane region" description="Helical" evidence="12">
    <location>
        <begin position="876"/>
        <end position="894"/>
    </location>
</feature>
<evidence type="ECO:0000256" key="5">
    <source>
        <dbReference type="ARBA" id="ARBA00022741"/>
    </source>
</evidence>
<feature type="compositionally biased region" description="Polar residues" evidence="11">
    <location>
        <begin position="22"/>
        <end position="33"/>
    </location>
</feature>
<dbReference type="AlphaFoldDB" id="A0A1Z5IA40"/>
<comment type="caution">
    <text evidence="14">The sequence shown here is derived from an EMBL/GenBank/DDBJ whole genome shotgun (WGS) entry which is preliminary data.</text>
</comment>
<keyword evidence="10 12" id="KW-0472">Membrane</keyword>
<feature type="transmembrane region" description="Helical" evidence="12">
    <location>
        <begin position="737"/>
        <end position="756"/>
    </location>
</feature>
<dbReference type="SFLD" id="SFLDG00002">
    <property type="entry name" value="C1.7:_P-type_atpase_like"/>
    <property type="match status" value="1"/>
</dbReference>
<dbReference type="PROSITE" id="PS00154">
    <property type="entry name" value="ATPASE_E1_E2"/>
    <property type="match status" value="1"/>
</dbReference>
<evidence type="ECO:0000256" key="8">
    <source>
        <dbReference type="ARBA" id="ARBA00022967"/>
    </source>
</evidence>
<evidence type="ECO:0000256" key="6">
    <source>
        <dbReference type="ARBA" id="ARBA00022840"/>
    </source>
</evidence>
<dbReference type="Gene3D" id="2.70.150.10">
    <property type="entry name" value="Calcium-transporting ATPase, cytoplasmic transduction domain A"/>
    <property type="match status" value="1"/>
</dbReference>
<dbReference type="Pfam" id="PF00690">
    <property type="entry name" value="Cation_ATPase_N"/>
    <property type="match status" value="1"/>
</dbReference>
<dbReference type="GO" id="GO:1902600">
    <property type="term" value="P:proton transmembrane transport"/>
    <property type="evidence" value="ECO:0007669"/>
    <property type="project" value="TreeGrafter"/>
</dbReference>
<comment type="subcellular location">
    <subcellularLocation>
        <location evidence="1">Endomembrane system</location>
        <topology evidence="1">Multi-pass membrane protein</topology>
    </subcellularLocation>
</comment>
<dbReference type="SMART" id="SM00831">
    <property type="entry name" value="Cation_ATPase_N"/>
    <property type="match status" value="1"/>
</dbReference>
<accession>A0A1Z5IA40</accession>
<reference evidence="14 15" key="1">
    <citation type="submission" date="2015-11" db="EMBL/GenBank/DDBJ databases">
        <title>Draft genome sequences of new species of the genus Lactobacillus isolated from orchardgrass silage.</title>
        <authorList>
            <person name="Tohno M."/>
            <person name="Tanizawa Y."/>
            <person name="Arita M."/>
        </authorList>
    </citation>
    <scope>NUCLEOTIDE SEQUENCE [LARGE SCALE GENOMIC DNA]</scope>
    <source>
        <strain evidence="14 15">IWT30</strain>
    </source>
</reference>
<dbReference type="InterPro" id="IPR023214">
    <property type="entry name" value="HAD_sf"/>
</dbReference>
<dbReference type="Gene3D" id="3.40.1110.10">
    <property type="entry name" value="Calcium-transporting ATPase, cytoplasmic domain N"/>
    <property type="match status" value="1"/>
</dbReference>
<feature type="region of interest" description="Disordered" evidence="11">
    <location>
        <begin position="1"/>
        <end position="33"/>
    </location>
</feature>
<name>A0A1Z5IA40_9LACO</name>
<dbReference type="GO" id="GO:0005524">
    <property type="term" value="F:ATP binding"/>
    <property type="evidence" value="ECO:0007669"/>
    <property type="project" value="UniProtKB-KW"/>
</dbReference>
<feature type="transmembrane region" description="Helical" evidence="12">
    <location>
        <begin position="265"/>
        <end position="290"/>
    </location>
</feature>
<dbReference type="GO" id="GO:0036376">
    <property type="term" value="P:sodium ion export across plasma membrane"/>
    <property type="evidence" value="ECO:0007669"/>
    <property type="project" value="TreeGrafter"/>
</dbReference>
<dbReference type="EMBL" id="BCMF01000003">
    <property type="protein sequence ID" value="GAW98642.1"/>
    <property type="molecule type" value="Genomic_DNA"/>
</dbReference>
<feature type="transmembrane region" description="Helical" evidence="12">
    <location>
        <begin position="802"/>
        <end position="824"/>
    </location>
</feature>